<feature type="compositionally biased region" description="Basic and acidic residues" evidence="1">
    <location>
        <begin position="245"/>
        <end position="256"/>
    </location>
</feature>
<dbReference type="Proteomes" id="UP001310890">
    <property type="component" value="Unassembled WGS sequence"/>
</dbReference>
<dbReference type="AlphaFoldDB" id="A0AAN7TJ28"/>
<name>A0AAN7TJ28_9PEZI</name>
<feature type="region of interest" description="Disordered" evidence="1">
    <location>
        <begin position="1"/>
        <end position="32"/>
    </location>
</feature>
<accession>A0AAN7TJ28</accession>
<dbReference type="InterPro" id="IPR018555">
    <property type="entry name" value="C630.06c-like"/>
</dbReference>
<dbReference type="EMBL" id="JAVRRL010000068">
    <property type="protein sequence ID" value="KAK5109213.1"/>
    <property type="molecule type" value="Genomic_DNA"/>
</dbReference>
<evidence type="ECO:0000256" key="1">
    <source>
        <dbReference type="SAM" id="MobiDB-lite"/>
    </source>
</evidence>
<protein>
    <submittedName>
        <fullName evidence="2">Uncharacterized protein</fullName>
    </submittedName>
</protein>
<evidence type="ECO:0000313" key="3">
    <source>
        <dbReference type="Proteomes" id="UP001310890"/>
    </source>
</evidence>
<reference evidence="2" key="1">
    <citation type="submission" date="2023-08" db="EMBL/GenBank/DDBJ databases">
        <title>Black Yeasts Isolated from many extreme environments.</title>
        <authorList>
            <person name="Coleine C."/>
            <person name="Stajich J.E."/>
            <person name="Selbmann L."/>
        </authorList>
    </citation>
    <scope>NUCLEOTIDE SEQUENCE</scope>
    <source>
        <strain evidence="2">CCFEE 5401</strain>
    </source>
</reference>
<evidence type="ECO:0000313" key="2">
    <source>
        <dbReference type="EMBL" id="KAK5109213.1"/>
    </source>
</evidence>
<organism evidence="2 3">
    <name type="scientific">Meristemomyces frigidus</name>
    <dbReference type="NCBI Taxonomy" id="1508187"/>
    <lineage>
        <taxon>Eukaryota</taxon>
        <taxon>Fungi</taxon>
        <taxon>Dikarya</taxon>
        <taxon>Ascomycota</taxon>
        <taxon>Pezizomycotina</taxon>
        <taxon>Dothideomycetes</taxon>
        <taxon>Dothideomycetidae</taxon>
        <taxon>Mycosphaerellales</taxon>
        <taxon>Teratosphaeriaceae</taxon>
        <taxon>Meristemomyces</taxon>
    </lineage>
</organism>
<dbReference type="Pfam" id="PF09428">
    <property type="entry name" value="DUF2011"/>
    <property type="match status" value="1"/>
</dbReference>
<feature type="region of interest" description="Disordered" evidence="1">
    <location>
        <begin position="202"/>
        <end position="256"/>
    </location>
</feature>
<feature type="compositionally biased region" description="Basic and acidic residues" evidence="1">
    <location>
        <begin position="1"/>
        <end position="10"/>
    </location>
</feature>
<feature type="compositionally biased region" description="Basic and acidic residues" evidence="1">
    <location>
        <begin position="202"/>
        <end position="213"/>
    </location>
</feature>
<sequence>MERAVSRGELHSPASTPVPDSDAELTGRPKDTSDFHYVTIESALAIEVPAEEEDLDFRLFSSTKTEGAGTAAATANKIRLRSPTPQNAEPGFVVAARPLSYYFDSASLQAKDEFSASALSGKEVIALSRKPCPGNAYNWKVLHLPPSAQSASTKAQNALLAELLMPGCAGGEKRKRLGKKSRIRVRVKLVSAAARLEKIKAEAEGKDAAEREKRVRRNREKKLKKRAKEKALKDLGNGAGAGEAAQERAENGDSDD</sequence>
<feature type="compositionally biased region" description="Basic residues" evidence="1">
    <location>
        <begin position="214"/>
        <end position="228"/>
    </location>
</feature>
<proteinExistence type="predicted"/>
<comment type="caution">
    <text evidence="2">The sequence shown here is derived from an EMBL/GenBank/DDBJ whole genome shotgun (WGS) entry which is preliminary data.</text>
</comment>
<gene>
    <name evidence="2" type="ORF">LTR62_007195</name>
</gene>